<evidence type="ECO:0000313" key="1">
    <source>
        <dbReference type="EMBL" id="EKO16236.1"/>
    </source>
</evidence>
<dbReference type="Proteomes" id="UP000006253">
    <property type="component" value="Unassembled WGS sequence"/>
</dbReference>
<accession>A0A0E2B4W5</accession>
<dbReference type="SUPFAM" id="SSF49777">
    <property type="entry name" value="PEBP-like"/>
    <property type="match status" value="1"/>
</dbReference>
<evidence type="ECO:0000313" key="2">
    <source>
        <dbReference type="Proteomes" id="UP000006253"/>
    </source>
</evidence>
<dbReference type="InterPro" id="IPR036610">
    <property type="entry name" value="PEBP-like_sf"/>
</dbReference>
<gene>
    <name evidence="1" type="ORF">LEP1GSC081_3913</name>
</gene>
<dbReference type="InterPro" id="IPR008914">
    <property type="entry name" value="PEBP"/>
</dbReference>
<dbReference type="CDD" id="cd00865">
    <property type="entry name" value="PEBP_bact_arch"/>
    <property type="match status" value="1"/>
</dbReference>
<organism evidence="1 2">
    <name type="scientific">Leptospira kirschneri str. H1</name>
    <dbReference type="NCBI Taxonomy" id="1049966"/>
    <lineage>
        <taxon>Bacteria</taxon>
        <taxon>Pseudomonadati</taxon>
        <taxon>Spirochaetota</taxon>
        <taxon>Spirochaetia</taxon>
        <taxon>Leptospirales</taxon>
        <taxon>Leptospiraceae</taxon>
        <taxon>Leptospira</taxon>
    </lineage>
</organism>
<dbReference type="Pfam" id="PF01161">
    <property type="entry name" value="PBP"/>
    <property type="match status" value="1"/>
</dbReference>
<dbReference type="AlphaFoldDB" id="A0A0E2B4W5"/>
<sequence>MKIKWFIFVFLFGVSWLQAESFQLKSPELTSVKLIANEQVFNGFGCSGNNVSPSLSWTGLPKDTKSIALTVYDPDAPTGSGWWHWVVFNLPSTTTSIPANAGNLEKNLLPKDAIQSRTDFGTSGYGGPCPPKGHKPHRYYFTVYALKDKIPADQNSSGALVGFYINQLKIGEAQILAKYGR</sequence>
<dbReference type="NCBIfam" id="TIGR00481">
    <property type="entry name" value="YbhB/YbcL family Raf kinase inhibitor-like protein"/>
    <property type="match status" value="1"/>
</dbReference>
<dbReference type="Gene3D" id="3.90.280.10">
    <property type="entry name" value="PEBP-like"/>
    <property type="match status" value="1"/>
</dbReference>
<comment type="caution">
    <text evidence="1">The sequence shown here is derived from an EMBL/GenBank/DDBJ whole genome shotgun (WGS) entry which is preliminary data.</text>
</comment>
<dbReference type="InterPro" id="IPR005247">
    <property type="entry name" value="YbhB_YbcL/LppC-like"/>
</dbReference>
<dbReference type="PANTHER" id="PTHR30289:SF1">
    <property type="entry name" value="PEBP (PHOSPHATIDYLETHANOLAMINE-BINDING PROTEIN) FAMILY PROTEIN"/>
    <property type="match status" value="1"/>
</dbReference>
<proteinExistence type="predicted"/>
<dbReference type="PANTHER" id="PTHR30289">
    <property type="entry name" value="UNCHARACTERIZED PROTEIN YBCL-RELATED"/>
    <property type="match status" value="1"/>
</dbReference>
<dbReference type="EMBL" id="AHMY02000033">
    <property type="protein sequence ID" value="EKO16236.1"/>
    <property type="molecule type" value="Genomic_DNA"/>
</dbReference>
<dbReference type="RefSeq" id="WP_004765131.1">
    <property type="nucleotide sequence ID" value="NZ_AHMY02000033.1"/>
</dbReference>
<protein>
    <submittedName>
        <fullName evidence="1">Raf-like protein</fullName>
    </submittedName>
</protein>
<reference evidence="1 2" key="1">
    <citation type="submission" date="2012-10" db="EMBL/GenBank/DDBJ databases">
        <authorList>
            <person name="Harkins D.M."/>
            <person name="Durkin A.S."/>
            <person name="Brinkac L.M."/>
            <person name="Selengut J.D."/>
            <person name="Sanka R."/>
            <person name="DePew J."/>
            <person name="Purushe J."/>
            <person name="Peacock S.J."/>
            <person name="Thaipadungpanit J."/>
            <person name="Wuthiekanun V.W."/>
            <person name="Day N.P."/>
            <person name="Vinetz J.M."/>
            <person name="Sutton G.G."/>
            <person name="Nelson W.C."/>
            <person name="Fouts D.E."/>
        </authorList>
    </citation>
    <scope>NUCLEOTIDE SEQUENCE [LARGE SCALE GENOMIC DNA]</scope>
    <source>
        <strain evidence="1 2">H1</strain>
    </source>
</reference>
<name>A0A0E2B4W5_9LEPT</name>